<feature type="transmembrane region" description="Helical" evidence="8">
    <location>
        <begin position="61"/>
        <end position="82"/>
    </location>
</feature>
<dbReference type="CDD" id="cd06261">
    <property type="entry name" value="TM_PBP2"/>
    <property type="match status" value="1"/>
</dbReference>
<feature type="coiled-coil region" evidence="9">
    <location>
        <begin position="372"/>
        <end position="420"/>
    </location>
</feature>
<keyword evidence="13" id="KW-1185">Reference proteome</keyword>
<gene>
    <name evidence="12" type="primary">potC</name>
    <name evidence="12" type="ORF">STURON_00125</name>
</gene>
<evidence type="ECO:0000256" key="10">
    <source>
        <dbReference type="SAM" id="MobiDB-lite"/>
    </source>
</evidence>
<dbReference type="SUPFAM" id="SSF53850">
    <property type="entry name" value="Periplasmic binding protein-like II"/>
    <property type="match status" value="1"/>
</dbReference>
<dbReference type="GO" id="GO:0005886">
    <property type="term" value="C:plasma membrane"/>
    <property type="evidence" value="ECO:0007669"/>
    <property type="project" value="UniProtKB-SubCell"/>
</dbReference>
<dbReference type="OrthoDB" id="9782004at2"/>
<dbReference type="Proteomes" id="UP000067243">
    <property type="component" value="Chromosome"/>
</dbReference>
<feature type="compositionally biased region" description="Acidic residues" evidence="10">
    <location>
        <begin position="892"/>
        <end position="914"/>
    </location>
</feature>
<dbReference type="Gene3D" id="3.40.190.10">
    <property type="entry name" value="Periplasmic binding protein-like II"/>
    <property type="match status" value="2"/>
</dbReference>
<feature type="transmembrane region" description="Helical" evidence="8">
    <location>
        <begin position="225"/>
        <end position="247"/>
    </location>
</feature>
<dbReference type="GO" id="GO:0015846">
    <property type="term" value="P:polyamine transport"/>
    <property type="evidence" value="ECO:0007669"/>
    <property type="project" value="InterPro"/>
</dbReference>
<feature type="transmembrane region" description="Helical" evidence="8">
    <location>
        <begin position="554"/>
        <end position="573"/>
    </location>
</feature>
<evidence type="ECO:0000256" key="3">
    <source>
        <dbReference type="ARBA" id="ARBA00022448"/>
    </source>
</evidence>
<dbReference type="GO" id="GO:0055085">
    <property type="term" value="P:transmembrane transport"/>
    <property type="evidence" value="ECO:0007669"/>
    <property type="project" value="InterPro"/>
</dbReference>
<comment type="similarity">
    <text evidence="2">Belongs to the binding-protein-dependent transport system permease family. CysTW subfamily.</text>
</comment>
<dbReference type="SUPFAM" id="SSF161098">
    <property type="entry name" value="MetI-like"/>
    <property type="match status" value="1"/>
</dbReference>
<comment type="subcellular location">
    <subcellularLocation>
        <location evidence="1 8">Cell membrane</location>
        <topology evidence="1 8">Multi-pass membrane protein</topology>
    </subcellularLocation>
</comment>
<dbReference type="InterPro" id="IPR050022">
    <property type="entry name" value="MMSYN1_0195-like"/>
</dbReference>
<dbReference type="PATRIC" id="fig|216946.3.peg.124"/>
<feature type="region of interest" description="Disordered" evidence="10">
    <location>
        <begin position="890"/>
        <end position="918"/>
    </location>
</feature>
<evidence type="ECO:0000256" key="4">
    <source>
        <dbReference type="ARBA" id="ARBA00022475"/>
    </source>
</evidence>
<proteinExistence type="inferred from homology"/>
<keyword evidence="6 8" id="KW-1133">Transmembrane helix</keyword>
<feature type="transmembrane region" description="Helical" evidence="8">
    <location>
        <begin position="7"/>
        <end position="29"/>
    </location>
</feature>
<dbReference type="GO" id="GO:0042597">
    <property type="term" value="C:periplasmic space"/>
    <property type="evidence" value="ECO:0007669"/>
    <property type="project" value="InterPro"/>
</dbReference>
<evidence type="ECO:0000256" key="6">
    <source>
        <dbReference type="ARBA" id="ARBA00022989"/>
    </source>
</evidence>
<dbReference type="STRING" id="216946.STURO_v1c01240"/>
<dbReference type="KEGG" id="stur:STURON_00125"/>
<feature type="transmembrane region" description="Helical" evidence="8">
    <location>
        <begin position="171"/>
        <end position="196"/>
    </location>
</feature>
<evidence type="ECO:0000313" key="12">
    <source>
        <dbReference type="EMBL" id="AKU79371.1"/>
    </source>
</evidence>
<dbReference type="NCBIfam" id="NF043073">
    <property type="entry name" value="MMSYN1_0195"/>
    <property type="match status" value="1"/>
</dbReference>
<keyword evidence="7 8" id="KW-0472">Membrane</keyword>
<protein>
    <submittedName>
        <fullName evidence="12">Spermidine/putrescine ABC transporter permease</fullName>
    </submittedName>
</protein>
<keyword evidence="9" id="KW-0175">Coiled coil</keyword>
<dbReference type="InterPro" id="IPR000515">
    <property type="entry name" value="MetI-like"/>
</dbReference>
<keyword evidence="4" id="KW-1003">Cell membrane</keyword>
<dbReference type="PANTHER" id="PTHR43848">
    <property type="entry name" value="PUTRESCINE TRANSPORT SYSTEM PERMEASE PROTEIN POTI"/>
    <property type="match status" value="1"/>
</dbReference>
<evidence type="ECO:0000256" key="9">
    <source>
        <dbReference type="SAM" id="Coils"/>
    </source>
</evidence>
<keyword evidence="3 8" id="KW-0813">Transport</keyword>
<sequence length="1044" mass="120612">MKKFIKSCYFLIMMLFIYVPIATMIFLSFNSGKNVDDFTGFSFRWYKYLIEYSPFIKSLTVSLFVAMISTVISIIIGVMACYGLSRIKRKVANRWVRVANIPLVNADVITAVSLMIIFVLAGIKFGIVTLIAAHISFNVPYVIVTVLPFMNRIDKNVIDASNDLGGNQRQTFFKVILPILLPSIITATAICFAMSFDDFIISYFTGGDQTNVSTFIYTAKKITPYINAFGTILVITIVLIVLIWNAVQITSQSIKENKLKLKNGTYKLKELSNIKKQIKYYEKCVETNSEICTSLNPFLWIKYKFLQLQYKTLSNKTLNAKISRLEWKKELLVEKINDDSRTLAILSKLENKKTVLKTKNESKKIPNLDVILLSLDKKISKYQEKVELINQRKLETENKIKELENDIKILKEDLSNEKNPNDKTINWYNTKILSISEEVNILKEGKNKYKLKQTIDKLNQLKSQQEEKMLKKYDELQVWKRKVKRVVPFSNVNGTIVNESKISKYEKLITSSQMKLDNLLFRISKKKDKLFPVVNTETVVSKNNVWIKRNWKKIVMSTSVLAAFSLLTTAYALNNVYDLIIGNWGSYIAPNVIENFEKQEGVKLNYQQFDSNESLYNKTYTFNYDVMVPSEYMIKKLAEEDKLQKLNYNCIKKINKPDLTKPIYDDEDGTFKGYKPVDKGVCQYESIENKDYTDDKGKKSYDMDPTLVNILDKTKIGDDNESILDYSINWFWGDVSMAFNIGSDEEVPNENLIKFLDEKGLFNKNKSDNRFKWNIDNSKLSWNILWEAADRGFDLKLNEDPKNVFMYAFEKLYGTVDLNGKFKDAEGNLKGLTSSEKQERIDTAAIEVEKLLAHNNVGLYGDQIMDRVHAKEYDIAVLYNGDLLWATAPDYTSEDDENDESLSEEEAGSEEESTEEKNDWVYTTLKSTPHLEHNEDGTAFTEGTNVWSDSLVLSNTNRNLELTYKFINYMYDYEIQRLQVEEATATSIIKDLNEEISNPDGDYGAPWDKWYNPSSNPEDQPFGFDKNWDNYLVDKFNQIISTKH</sequence>
<organism evidence="12 13">
    <name type="scientific">Spiroplasma turonicum</name>
    <dbReference type="NCBI Taxonomy" id="216946"/>
    <lineage>
        <taxon>Bacteria</taxon>
        <taxon>Bacillati</taxon>
        <taxon>Mycoplasmatota</taxon>
        <taxon>Mollicutes</taxon>
        <taxon>Entomoplasmatales</taxon>
        <taxon>Spiroplasmataceae</taxon>
        <taxon>Spiroplasma</taxon>
    </lineage>
</organism>
<dbReference type="PRINTS" id="PR00909">
    <property type="entry name" value="SPERMDNBNDNG"/>
</dbReference>
<evidence type="ECO:0000256" key="2">
    <source>
        <dbReference type="ARBA" id="ARBA00007069"/>
    </source>
</evidence>
<evidence type="ECO:0000259" key="11">
    <source>
        <dbReference type="PROSITE" id="PS50928"/>
    </source>
</evidence>
<evidence type="ECO:0000256" key="7">
    <source>
        <dbReference type="ARBA" id="ARBA00023136"/>
    </source>
</evidence>
<dbReference type="GO" id="GO:0019808">
    <property type="term" value="F:polyamine binding"/>
    <property type="evidence" value="ECO:0007669"/>
    <property type="project" value="InterPro"/>
</dbReference>
<evidence type="ECO:0000313" key="13">
    <source>
        <dbReference type="Proteomes" id="UP000067243"/>
    </source>
</evidence>
<dbReference type="Pfam" id="PF00528">
    <property type="entry name" value="BPD_transp_1"/>
    <property type="match status" value="1"/>
</dbReference>
<feature type="transmembrane region" description="Helical" evidence="8">
    <location>
        <begin position="127"/>
        <end position="150"/>
    </location>
</feature>
<evidence type="ECO:0000256" key="1">
    <source>
        <dbReference type="ARBA" id="ARBA00004651"/>
    </source>
</evidence>
<name>A0A0K1P4Y6_9MOLU</name>
<dbReference type="EMBL" id="CP012328">
    <property type="protein sequence ID" value="AKU79371.1"/>
    <property type="molecule type" value="Genomic_DNA"/>
</dbReference>
<dbReference type="InterPro" id="IPR035906">
    <property type="entry name" value="MetI-like_sf"/>
</dbReference>
<reference evidence="12 13" key="1">
    <citation type="journal article" date="2015" name="Genome Announc.">
        <title>Complete Genome Sequence of Spiroplasma turonicum Strain Tab4cT, a Parasite of a Horse Fly, Haematopota sp. (Diptera: Tabanidae).</title>
        <authorList>
            <person name="Davis R.E."/>
            <person name="Shao J."/>
            <person name="Zhao Y."/>
            <person name="Gasparich G.E."/>
            <person name="Gaynor B.J."/>
            <person name="Donofrio N."/>
        </authorList>
    </citation>
    <scope>NUCLEOTIDE SEQUENCE [LARGE SCALE GENOMIC DNA]</scope>
    <source>
        <strain evidence="12 13">Tab4c</strain>
    </source>
</reference>
<dbReference type="PROSITE" id="PS50928">
    <property type="entry name" value="ABC_TM1"/>
    <property type="match status" value="1"/>
</dbReference>
<dbReference type="InterPro" id="IPR051789">
    <property type="entry name" value="Bact_Polyamine_Transport"/>
</dbReference>
<feature type="domain" description="ABC transmembrane type-1" evidence="11">
    <location>
        <begin position="59"/>
        <end position="244"/>
    </location>
</feature>
<dbReference type="PANTHER" id="PTHR43848:SF2">
    <property type="entry name" value="PUTRESCINE TRANSPORT SYSTEM PERMEASE PROTEIN POTI"/>
    <property type="match status" value="1"/>
</dbReference>
<accession>A0A0K1P4Y6</accession>
<dbReference type="InterPro" id="IPR001188">
    <property type="entry name" value="Sperm_putr-bd"/>
</dbReference>
<dbReference type="RefSeq" id="WP_075047979.1">
    <property type="nucleotide sequence ID" value="NZ_CP012328.1"/>
</dbReference>
<evidence type="ECO:0000256" key="8">
    <source>
        <dbReference type="RuleBase" id="RU363032"/>
    </source>
</evidence>
<feature type="transmembrane region" description="Helical" evidence="8">
    <location>
        <begin position="103"/>
        <end position="121"/>
    </location>
</feature>
<keyword evidence="5 8" id="KW-0812">Transmembrane</keyword>
<dbReference type="Gene3D" id="1.10.3720.10">
    <property type="entry name" value="MetI-like"/>
    <property type="match status" value="1"/>
</dbReference>
<dbReference type="AlphaFoldDB" id="A0A0K1P4Y6"/>
<evidence type="ECO:0000256" key="5">
    <source>
        <dbReference type="ARBA" id="ARBA00022692"/>
    </source>
</evidence>